<proteinExistence type="inferred from homology"/>
<organism evidence="9">
    <name type="scientific">Pseudo-nitzschia australis</name>
    <dbReference type="NCBI Taxonomy" id="44445"/>
    <lineage>
        <taxon>Eukaryota</taxon>
        <taxon>Sar</taxon>
        <taxon>Stramenopiles</taxon>
        <taxon>Ochrophyta</taxon>
        <taxon>Bacillariophyta</taxon>
        <taxon>Bacillariophyceae</taxon>
        <taxon>Bacillariophycidae</taxon>
        <taxon>Bacillariales</taxon>
        <taxon>Bacillariaceae</taxon>
        <taxon>Pseudo-nitzschia</taxon>
    </lineage>
</organism>
<dbReference type="EMBL" id="HBIX01009146">
    <property type="protein sequence ID" value="CAE0714244.1"/>
    <property type="molecule type" value="Transcribed_RNA"/>
</dbReference>
<evidence type="ECO:0000256" key="6">
    <source>
        <dbReference type="ARBA" id="ARBA00049513"/>
    </source>
</evidence>
<evidence type="ECO:0000256" key="4">
    <source>
        <dbReference type="ARBA" id="ARBA00048342"/>
    </source>
</evidence>
<dbReference type="PANTHER" id="PTHR45846:SF1">
    <property type="entry name" value="TRNA-DIHYDROURIDINE(47) SYNTHASE [NAD(P)(+)]-LIKE"/>
    <property type="match status" value="1"/>
</dbReference>
<evidence type="ECO:0000256" key="3">
    <source>
        <dbReference type="ARBA" id="ARBA00048266"/>
    </source>
</evidence>
<comment type="catalytic activity">
    <reaction evidence="3">
        <text>5,6-dihydrouridine(47) in tRNA + NAD(+) = uridine(47) in tRNA + NADH + H(+)</text>
        <dbReference type="Rhea" id="RHEA:53364"/>
        <dbReference type="Rhea" id="RHEA-COMP:13539"/>
        <dbReference type="Rhea" id="RHEA-COMP:13540"/>
        <dbReference type="ChEBI" id="CHEBI:15378"/>
        <dbReference type="ChEBI" id="CHEBI:57540"/>
        <dbReference type="ChEBI" id="CHEBI:57945"/>
        <dbReference type="ChEBI" id="CHEBI:65315"/>
        <dbReference type="ChEBI" id="CHEBI:74443"/>
        <dbReference type="EC" id="1.3.1.89"/>
    </reaction>
    <physiologicalReaction direction="right-to-left" evidence="3">
        <dbReference type="Rhea" id="RHEA:53366"/>
    </physiologicalReaction>
</comment>
<dbReference type="SUPFAM" id="SSF51395">
    <property type="entry name" value="FMN-linked oxidoreductases"/>
    <property type="match status" value="1"/>
</dbReference>
<dbReference type="GO" id="GO:0102265">
    <property type="term" value="F:tRNA-dihydrouridine47 synthase activity"/>
    <property type="evidence" value="ECO:0007669"/>
    <property type="project" value="UniProtKB-EC"/>
</dbReference>
<dbReference type="AlphaFoldDB" id="A0A7S4EHY8"/>
<dbReference type="InterPro" id="IPR013785">
    <property type="entry name" value="Aldolase_TIM"/>
</dbReference>
<comment type="catalytic activity">
    <reaction evidence="6">
        <text>5,6-dihydrouridine(47) in tRNA + NADP(+) = uridine(47) in tRNA + NADPH + H(+)</text>
        <dbReference type="Rhea" id="RHEA:53360"/>
        <dbReference type="Rhea" id="RHEA-COMP:13539"/>
        <dbReference type="Rhea" id="RHEA-COMP:13540"/>
        <dbReference type="ChEBI" id="CHEBI:15378"/>
        <dbReference type="ChEBI" id="CHEBI:57783"/>
        <dbReference type="ChEBI" id="CHEBI:58349"/>
        <dbReference type="ChEBI" id="CHEBI:65315"/>
        <dbReference type="ChEBI" id="CHEBI:74443"/>
        <dbReference type="EC" id="1.3.1.89"/>
    </reaction>
    <physiologicalReaction direction="right-to-left" evidence="6">
        <dbReference type="Rhea" id="RHEA:53362"/>
    </physiologicalReaction>
</comment>
<dbReference type="GO" id="GO:0003723">
    <property type="term" value="F:RNA binding"/>
    <property type="evidence" value="ECO:0007669"/>
    <property type="project" value="TreeGrafter"/>
</dbReference>
<evidence type="ECO:0000256" key="2">
    <source>
        <dbReference type="ARBA" id="ARBA00012376"/>
    </source>
</evidence>
<comment type="catalytic activity">
    <reaction evidence="5">
        <text>a 5,6-dihydrouridine in mRNA + NADP(+) = a uridine in mRNA + NADPH + H(+)</text>
        <dbReference type="Rhea" id="RHEA:69855"/>
        <dbReference type="Rhea" id="RHEA-COMP:14658"/>
        <dbReference type="Rhea" id="RHEA-COMP:17789"/>
        <dbReference type="ChEBI" id="CHEBI:15378"/>
        <dbReference type="ChEBI" id="CHEBI:57783"/>
        <dbReference type="ChEBI" id="CHEBI:58349"/>
        <dbReference type="ChEBI" id="CHEBI:65315"/>
        <dbReference type="ChEBI" id="CHEBI:74443"/>
    </reaction>
    <physiologicalReaction direction="right-to-left" evidence="5">
        <dbReference type="Rhea" id="RHEA:69857"/>
    </physiologicalReaction>
</comment>
<evidence type="ECO:0000256" key="1">
    <source>
        <dbReference type="ARBA" id="ARBA00005451"/>
    </source>
</evidence>
<comment type="catalytic activity">
    <reaction evidence="4">
        <text>a 5,6-dihydrouridine in mRNA + NAD(+) = a uridine in mRNA + NADH + H(+)</text>
        <dbReference type="Rhea" id="RHEA:69851"/>
        <dbReference type="Rhea" id="RHEA-COMP:14658"/>
        <dbReference type="Rhea" id="RHEA-COMP:17789"/>
        <dbReference type="ChEBI" id="CHEBI:15378"/>
        <dbReference type="ChEBI" id="CHEBI:57540"/>
        <dbReference type="ChEBI" id="CHEBI:57945"/>
        <dbReference type="ChEBI" id="CHEBI:65315"/>
        <dbReference type="ChEBI" id="CHEBI:74443"/>
    </reaction>
    <physiologicalReaction direction="right-to-left" evidence="4">
        <dbReference type="Rhea" id="RHEA:69853"/>
    </physiologicalReaction>
</comment>
<name>A0A7S4EHY8_9STRA</name>
<comment type="similarity">
    <text evidence="1">Belongs to the Dus family. Dus3 subfamily.</text>
</comment>
<sequence>MDHLWLAAYATLLFMGCSFVTIINALSIQSSSPTPNHEKIQSSLTNRMVLAPLTRGGNLPFRRLCADFGMHTSVSEMIYARSLLKGDPIEKARLRRWKDEPTFGVQFATNQIEEGLNAIREAADMGADFCDLNCGCPIHEATRRGLGSSLLRSPKKFHKLVRGLVEGSEIPITVKIRLGCETNSINCLENVKAAREAGAAAITIHGRTAQQGYSKNADWDMIRQAVTETKDEGYGHIPIIGNGDILTYFEARRRMEETGVDSVMVGRGALSKPWIFKEFNDNATWTPDLKERVQIYRTLASYMKDHFGDDDMGRKKSWNFLPWHFEFLSRYTPYPEEEFAAQSVDRPLIQNRMLLPDHADPLEILLANRCGDAHEVIASILWDTDSDELAVRKLKEFAESQGFKEILRTGSANSEEDKVLTNLPKGKAGVWGKRRGRKPGPKRSEEEIAKIRADRAAKKERILAEGGVWPPN</sequence>
<accession>A0A7S4EHY8</accession>
<evidence type="ECO:0000256" key="5">
    <source>
        <dbReference type="ARBA" id="ARBA00049447"/>
    </source>
</evidence>
<feature type="domain" description="DUS-like FMN-binding" evidence="8">
    <location>
        <begin position="50"/>
        <end position="316"/>
    </location>
</feature>
<dbReference type="Pfam" id="PF01207">
    <property type="entry name" value="Dus"/>
    <property type="match status" value="1"/>
</dbReference>
<protein>
    <recommendedName>
        <fullName evidence="2">tRNA-dihydrouridine(47) synthase [NAD(P)(+)]</fullName>
        <ecNumber evidence="2">1.3.1.89</ecNumber>
    </recommendedName>
</protein>
<dbReference type="InterPro" id="IPR035587">
    <property type="entry name" value="DUS-like_FMN-bd"/>
</dbReference>
<dbReference type="Gene3D" id="3.20.20.70">
    <property type="entry name" value="Aldolase class I"/>
    <property type="match status" value="1"/>
</dbReference>
<reference evidence="9" key="1">
    <citation type="submission" date="2021-01" db="EMBL/GenBank/DDBJ databases">
        <authorList>
            <person name="Corre E."/>
            <person name="Pelletier E."/>
            <person name="Niang G."/>
            <person name="Scheremetjew M."/>
            <person name="Finn R."/>
            <person name="Kale V."/>
            <person name="Holt S."/>
            <person name="Cochrane G."/>
            <person name="Meng A."/>
            <person name="Brown T."/>
            <person name="Cohen L."/>
        </authorList>
    </citation>
    <scope>NUCLEOTIDE SEQUENCE</scope>
    <source>
        <strain evidence="9">10249 10 AB</strain>
    </source>
</reference>
<dbReference type="CDD" id="cd02801">
    <property type="entry name" value="DUS_like_FMN"/>
    <property type="match status" value="1"/>
</dbReference>
<evidence type="ECO:0000313" key="9">
    <source>
        <dbReference type="EMBL" id="CAE0714244.1"/>
    </source>
</evidence>
<evidence type="ECO:0000259" key="8">
    <source>
        <dbReference type="Pfam" id="PF01207"/>
    </source>
</evidence>
<dbReference type="PANTHER" id="PTHR45846">
    <property type="entry name" value="TRNA-DIHYDROURIDINE(47) SYNTHASE [NAD(P)(+)]-LIKE"/>
    <property type="match status" value="1"/>
</dbReference>
<feature type="compositionally biased region" description="Basic residues" evidence="7">
    <location>
        <begin position="432"/>
        <end position="441"/>
    </location>
</feature>
<feature type="region of interest" description="Disordered" evidence="7">
    <location>
        <begin position="426"/>
        <end position="446"/>
    </location>
</feature>
<gene>
    <name evidence="9" type="ORF">PAUS00366_LOCUS6996</name>
</gene>
<dbReference type="EC" id="1.3.1.89" evidence="2"/>
<evidence type="ECO:0000256" key="7">
    <source>
        <dbReference type="SAM" id="MobiDB-lite"/>
    </source>
</evidence>